<keyword evidence="2" id="KW-1185">Reference proteome</keyword>
<reference evidence="1 2" key="1">
    <citation type="submission" date="2016-10" db="EMBL/GenBank/DDBJ databases">
        <authorList>
            <person name="de Groot N.N."/>
        </authorList>
    </citation>
    <scope>NUCLEOTIDE SEQUENCE [LARGE SCALE GENOMIC DNA]</scope>
    <source>
        <strain evidence="1 2">CGMCC 1.10836</strain>
    </source>
</reference>
<accession>A0A1H8CI44</accession>
<dbReference type="Proteomes" id="UP000183002">
    <property type="component" value="Unassembled WGS sequence"/>
</dbReference>
<name>A0A1H8CI44_9RHOB</name>
<evidence type="ECO:0000313" key="2">
    <source>
        <dbReference type="Proteomes" id="UP000183002"/>
    </source>
</evidence>
<evidence type="ECO:0000313" key="1">
    <source>
        <dbReference type="EMBL" id="SEM94763.1"/>
    </source>
</evidence>
<evidence type="ECO:0008006" key="3">
    <source>
        <dbReference type="Google" id="ProtNLM"/>
    </source>
</evidence>
<dbReference type="RefSeq" id="WP_050519455.1">
    <property type="nucleotide sequence ID" value="NZ_FOCO01000005.1"/>
</dbReference>
<proteinExistence type="predicted"/>
<dbReference type="AlphaFoldDB" id="A0A1H8CI44"/>
<sequence length="144" mass="15521">MTKFGALVLCGAVAVAGCVPQETFVKNNMRYSDFEKDRAMCETTASQQVTVNRSPGAEVAVALLTGVYQAQDANASARQRNYEACMLNKGYQRIELPACKDMQAARKDGIGPLMGHSKVEITQTSCASSDASGRIIFHKNPPSK</sequence>
<dbReference type="PROSITE" id="PS51257">
    <property type="entry name" value="PROKAR_LIPOPROTEIN"/>
    <property type="match status" value="1"/>
</dbReference>
<dbReference type="EMBL" id="FOCO01000005">
    <property type="protein sequence ID" value="SEM94763.1"/>
    <property type="molecule type" value="Genomic_DNA"/>
</dbReference>
<protein>
    <recommendedName>
        <fullName evidence="3">Lipoprotein</fullName>
    </recommendedName>
</protein>
<organism evidence="1 2">
    <name type="scientific">Pseudorhodobacter antarcticus</name>
    <dbReference type="NCBI Taxonomy" id="1077947"/>
    <lineage>
        <taxon>Bacteria</taxon>
        <taxon>Pseudomonadati</taxon>
        <taxon>Pseudomonadota</taxon>
        <taxon>Alphaproteobacteria</taxon>
        <taxon>Rhodobacterales</taxon>
        <taxon>Paracoccaceae</taxon>
        <taxon>Pseudorhodobacter</taxon>
    </lineage>
</organism>
<gene>
    <name evidence="1" type="ORF">SAMN05216227_100513</name>
</gene>